<gene>
    <name evidence="1" type="ORF">BpHYR1_047782</name>
</gene>
<evidence type="ECO:0000313" key="1">
    <source>
        <dbReference type="EMBL" id="RNA44250.1"/>
    </source>
</evidence>
<proteinExistence type="predicted"/>
<evidence type="ECO:0000313" key="2">
    <source>
        <dbReference type="Proteomes" id="UP000276133"/>
    </source>
</evidence>
<sequence length="76" mass="8898">MKILNVLFIYLSRFTCLNKKIKFSNIRLLELSQLVSSKIKFDSQMLNQAFAWNSNSQNQLSYPISDLVLNLFTDIH</sequence>
<dbReference type="AlphaFoldDB" id="A0A3M7T8V4"/>
<keyword evidence="2" id="KW-1185">Reference proteome</keyword>
<reference evidence="1 2" key="1">
    <citation type="journal article" date="2018" name="Sci. Rep.">
        <title>Genomic signatures of local adaptation to the degree of environmental predictability in rotifers.</title>
        <authorList>
            <person name="Franch-Gras L."/>
            <person name="Hahn C."/>
            <person name="Garcia-Roger E.M."/>
            <person name="Carmona M.J."/>
            <person name="Serra M."/>
            <person name="Gomez A."/>
        </authorList>
    </citation>
    <scope>NUCLEOTIDE SEQUENCE [LARGE SCALE GENOMIC DNA]</scope>
    <source>
        <strain evidence="1">HYR1</strain>
    </source>
</reference>
<name>A0A3M7T8V4_BRAPC</name>
<organism evidence="1 2">
    <name type="scientific">Brachionus plicatilis</name>
    <name type="common">Marine rotifer</name>
    <name type="synonym">Brachionus muelleri</name>
    <dbReference type="NCBI Taxonomy" id="10195"/>
    <lineage>
        <taxon>Eukaryota</taxon>
        <taxon>Metazoa</taxon>
        <taxon>Spiralia</taxon>
        <taxon>Gnathifera</taxon>
        <taxon>Rotifera</taxon>
        <taxon>Eurotatoria</taxon>
        <taxon>Monogononta</taxon>
        <taxon>Pseudotrocha</taxon>
        <taxon>Ploima</taxon>
        <taxon>Brachionidae</taxon>
        <taxon>Brachionus</taxon>
    </lineage>
</organism>
<comment type="caution">
    <text evidence="1">The sequence shown here is derived from an EMBL/GenBank/DDBJ whole genome shotgun (WGS) entry which is preliminary data.</text>
</comment>
<dbReference type="EMBL" id="REGN01000131">
    <property type="protein sequence ID" value="RNA44250.1"/>
    <property type="molecule type" value="Genomic_DNA"/>
</dbReference>
<accession>A0A3M7T8V4</accession>
<protein>
    <submittedName>
        <fullName evidence="1">Uncharacterized protein</fullName>
    </submittedName>
</protein>
<dbReference type="Proteomes" id="UP000276133">
    <property type="component" value="Unassembled WGS sequence"/>
</dbReference>